<evidence type="ECO:0000259" key="1">
    <source>
        <dbReference type="Pfam" id="PF00248"/>
    </source>
</evidence>
<evidence type="ECO:0000313" key="3">
    <source>
        <dbReference type="EnsemblMetazoa" id="RPRC009944-PA"/>
    </source>
</evidence>
<dbReference type="STRING" id="13249.R4G3F9"/>
<dbReference type="Gene3D" id="3.20.20.100">
    <property type="entry name" value="NADP-dependent oxidoreductase domain"/>
    <property type="match status" value="1"/>
</dbReference>
<evidence type="ECO:0000313" key="2">
    <source>
        <dbReference type="EMBL" id="JAA75794.1"/>
    </source>
</evidence>
<dbReference type="EMBL" id="ACPB03015537">
    <property type="status" value="NOT_ANNOTATED_CDS"/>
    <property type="molecule type" value="Genomic_DNA"/>
</dbReference>
<organism evidence="2">
    <name type="scientific">Rhodnius prolixus</name>
    <name type="common">Triatomid bug</name>
    <dbReference type="NCBI Taxonomy" id="13249"/>
    <lineage>
        <taxon>Eukaryota</taxon>
        <taxon>Metazoa</taxon>
        <taxon>Ecdysozoa</taxon>
        <taxon>Arthropoda</taxon>
        <taxon>Hexapoda</taxon>
        <taxon>Insecta</taxon>
        <taxon>Pterygota</taxon>
        <taxon>Neoptera</taxon>
        <taxon>Paraneoptera</taxon>
        <taxon>Hemiptera</taxon>
        <taxon>Heteroptera</taxon>
        <taxon>Panheteroptera</taxon>
        <taxon>Cimicomorpha</taxon>
        <taxon>Reduviidae</taxon>
        <taxon>Triatominae</taxon>
        <taxon>Rhodnius</taxon>
    </lineage>
</organism>
<dbReference type="OMA" id="GTENHIE"/>
<protein>
    <submittedName>
        <fullName evidence="2 3">Putative aldo/keto reductase family</fullName>
    </submittedName>
</protein>
<keyword evidence="4" id="KW-1185">Reference proteome</keyword>
<dbReference type="HOGENOM" id="CLU_023205_0_0_1"/>
<dbReference type="PANTHER" id="PTHR43827:SF14">
    <property type="entry name" value="NADP-DEPENDENT OXIDOREDUCTASE DOMAIN-CONTAINING PROTEIN"/>
    <property type="match status" value="1"/>
</dbReference>
<dbReference type="EMBL" id="ACPB03015538">
    <property type="status" value="NOT_ANNOTATED_CDS"/>
    <property type="molecule type" value="Genomic_DNA"/>
</dbReference>
<dbReference type="EnsemblMetazoa" id="RPRC009944-RA">
    <property type="protein sequence ID" value="RPRC009944-PA"/>
    <property type="gene ID" value="RPRC009944"/>
</dbReference>
<dbReference type="GO" id="GO:0016491">
    <property type="term" value="F:oxidoreductase activity"/>
    <property type="evidence" value="ECO:0007669"/>
    <property type="project" value="InterPro"/>
</dbReference>
<sequence length="374" mass="42385">MTLCAKIAILLEVPNFFNTSIKRTIWSNISSIFNNSSDDKCGPKLECSSKIQTKGMCMPIYGLGTWQLHPCQVESILRFALDVGIRHIDTAHCYGNEEEIGNTLSTLFSCGKYERDELFISSKLPFYGMCPDLVNHYVCGSLQSLKLDYFDLYMIHFPVGVIEECGEYCPDPHTNHIAIWKHYPTNSWLTAQALEDEVHKGRIKSLGLSNFNLRQLINIQGCALIPPAALQMELHAYCQQNELREYCALQGIGVSAYGPLGSPGLESYINEHQLSSNNVPSPLQDYVVQKIAYHHHKTPAQILLRFLLQTGAAVVTKSSKPDRVYRNFCIFDFELTASEMRRLCRLDKGEKGRMFSKNVWIGTENHIEYPFPPC</sequence>
<reference evidence="2" key="1">
    <citation type="submission" date="2013-04" db="EMBL/GenBank/DDBJ databases">
        <title>An insight into the transcriptome of the digestive tract of the blood sucking bug, Rhodnius prolixus.</title>
        <authorList>
            <person name="Ribeiro J.M.C."/>
            <person name="Genta F.A."/>
            <person name="Sorgine M.H.F."/>
            <person name="Paiva-Silva G.O."/>
            <person name="Majerowicz D."/>
            <person name="Medeiros M."/>
            <person name="Koerich L."/>
            <person name="Terra W.R."/>
            <person name="Ferreira C."/>
            <person name="Pimentel A.C."/>
            <person name="Bisch P.M."/>
            <person name="Diniz M.M.P."/>
            <person name="Nascimento R."/>
            <person name="Salmon D."/>
            <person name="Silber A.M."/>
            <person name="Alves M."/>
            <person name="Oliveira M.F."/>
            <person name="Gondim K.C."/>
            <person name="Silva Neto M.A.C."/>
            <person name="Atella G.C."/>
            <person name="Araujo H."/>
            <person name="Dias F.S."/>
            <person name="Polycarpo C.R."/>
            <person name="Fampa P."/>
            <person name="Melo A.C."/>
            <person name="Tanaka A.S."/>
            <person name="Balczun C."/>
            <person name="Oliveira J.H.M."/>
            <person name="Goncalves R."/>
            <person name="Lazoski C."/>
            <person name="Pereira M.A."/>
            <person name="Rivera-Pomar R."/>
            <person name="Diambra L."/>
            <person name="Schaub G.A."/>
            <person name="Garcia E.S."/>
            <person name="Azambuja P."/>
            <person name="Braz G.R.C."/>
            <person name="Oliveira P.L."/>
        </authorList>
    </citation>
    <scope>NUCLEOTIDE SEQUENCE</scope>
</reference>
<dbReference type="Proteomes" id="UP000015103">
    <property type="component" value="Unassembled WGS sequence"/>
</dbReference>
<dbReference type="SUPFAM" id="SSF51430">
    <property type="entry name" value="NAD(P)-linked oxidoreductase"/>
    <property type="match status" value="1"/>
</dbReference>
<dbReference type="AlphaFoldDB" id="R4G3F9"/>
<dbReference type="InterPro" id="IPR018170">
    <property type="entry name" value="Aldo/ket_reductase_CS"/>
</dbReference>
<name>R4G3F9_RHOPR</name>
<dbReference type="VEuPathDB" id="VectorBase:RPRC009944"/>
<dbReference type="Pfam" id="PF00248">
    <property type="entry name" value="Aldo_ket_red"/>
    <property type="match status" value="1"/>
</dbReference>
<dbReference type="PROSITE" id="PS00062">
    <property type="entry name" value="ALDOKETO_REDUCTASE_2"/>
    <property type="match status" value="1"/>
</dbReference>
<proteinExistence type="evidence at transcript level"/>
<reference evidence="4" key="2">
    <citation type="submission" date="2015-04" db="EMBL/GenBank/DDBJ databases">
        <authorList>
            <person name="Wilson R.K."/>
            <person name="Warren W."/>
            <person name="Dotson E."/>
            <person name="Oliveira P.L."/>
        </authorList>
    </citation>
    <scope>NUCLEOTIDE SEQUENCE</scope>
</reference>
<feature type="domain" description="NADP-dependent oxidoreductase" evidence="1">
    <location>
        <begin position="62"/>
        <end position="345"/>
    </location>
</feature>
<reference evidence="3" key="3">
    <citation type="submission" date="2015-05" db="UniProtKB">
        <authorList>
            <consortium name="EnsemblMetazoa"/>
        </authorList>
    </citation>
    <scope>IDENTIFICATION</scope>
</reference>
<evidence type="ECO:0000313" key="4">
    <source>
        <dbReference type="Proteomes" id="UP000015103"/>
    </source>
</evidence>
<dbReference type="InterPro" id="IPR036812">
    <property type="entry name" value="NAD(P)_OxRdtase_dom_sf"/>
</dbReference>
<accession>R4G3F9</accession>
<dbReference type="PRINTS" id="PR00069">
    <property type="entry name" value="ALDKETRDTASE"/>
</dbReference>
<dbReference type="PANTHER" id="PTHR43827">
    <property type="entry name" value="2,5-DIKETO-D-GLUCONIC ACID REDUCTASE"/>
    <property type="match status" value="1"/>
</dbReference>
<dbReference type="EMBL" id="GAHY01001716">
    <property type="protein sequence ID" value="JAA75794.1"/>
    <property type="molecule type" value="mRNA"/>
</dbReference>
<dbReference type="InParanoid" id="R4G3F9"/>
<dbReference type="InterPro" id="IPR023210">
    <property type="entry name" value="NADP_OxRdtase_dom"/>
</dbReference>
<dbReference type="InterPro" id="IPR020471">
    <property type="entry name" value="AKR"/>
</dbReference>
<dbReference type="eggNOG" id="KOG1577">
    <property type="taxonomic scope" value="Eukaryota"/>
</dbReference>